<reference evidence="1 2" key="1">
    <citation type="submission" date="2016-11" db="EMBL/GenBank/DDBJ databases">
        <authorList>
            <person name="Jaros S."/>
            <person name="Januszkiewicz K."/>
            <person name="Wedrychowicz H."/>
        </authorList>
    </citation>
    <scope>NUCLEOTIDE SEQUENCE [LARGE SCALE GENOMIC DNA]</scope>
    <source>
        <strain evidence="1 2">DSM 21986</strain>
    </source>
</reference>
<gene>
    <name evidence="1" type="ORF">SAMN05443144_1154</name>
</gene>
<dbReference type="EMBL" id="FQUS01000015">
    <property type="protein sequence ID" value="SHF90014.1"/>
    <property type="molecule type" value="Genomic_DNA"/>
</dbReference>
<proteinExistence type="predicted"/>
<keyword evidence="2" id="KW-1185">Reference proteome</keyword>
<organism evidence="1 2">
    <name type="scientific">Fodinibius roseus</name>
    <dbReference type="NCBI Taxonomy" id="1194090"/>
    <lineage>
        <taxon>Bacteria</taxon>
        <taxon>Pseudomonadati</taxon>
        <taxon>Balneolota</taxon>
        <taxon>Balneolia</taxon>
        <taxon>Balneolales</taxon>
        <taxon>Balneolaceae</taxon>
        <taxon>Fodinibius</taxon>
    </lineage>
</organism>
<evidence type="ECO:0000313" key="2">
    <source>
        <dbReference type="Proteomes" id="UP000184041"/>
    </source>
</evidence>
<accession>A0A1M5FER0</accession>
<dbReference type="AlphaFoldDB" id="A0A1M5FER0"/>
<name>A0A1M5FER0_9BACT</name>
<sequence>MASTSHKQIIDEIEYVLISYIFINIIFNKYSKKKLEFISKIQHHPMLKMFKVLILH</sequence>
<protein>
    <submittedName>
        <fullName evidence="1">Uncharacterized protein</fullName>
    </submittedName>
</protein>
<evidence type="ECO:0000313" key="1">
    <source>
        <dbReference type="EMBL" id="SHF90014.1"/>
    </source>
</evidence>
<dbReference type="Proteomes" id="UP000184041">
    <property type="component" value="Unassembled WGS sequence"/>
</dbReference>